<comment type="caution">
    <text evidence="4">The sequence shown here is derived from an EMBL/GenBank/DDBJ whole genome shotgun (WGS) entry which is preliminary data.</text>
</comment>
<proteinExistence type="predicted"/>
<dbReference type="EMBL" id="BOLY01000002">
    <property type="protein sequence ID" value="GIZ40770.1"/>
    <property type="molecule type" value="Genomic_DNA"/>
</dbReference>
<dbReference type="PANTHER" id="PTHR23025">
    <property type="entry name" value="TRIACYLGLYCEROL LIPASE"/>
    <property type="match status" value="1"/>
</dbReference>
<evidence type="ECO:0000256" key="1">
    <source>
        <dbReference type="PROSITE-ProRule" id="PRU10038"/>
    </source>
</evidence>
<feature type="compositionally biased region" description="Low complexity" evidence="2">
    <location>
        <begin position="643"/>
        <end position="664"/>
    </location>
</feature>
<protein>
    <recommendedName>
        <fullName evidence="3">Alpha/beta hydrolase fold-3 domain-containing protein</fullName>
    </recommendedName>
</protein>
<dbReference type="SUPFAM" id="SSF53474">
    <property type="entry name" value="alpha/beta-Hydrolases"/>
    <property type="match status" value="1"/>
</dbReference>
<dbReference type="PANTHER" id="PTHR23025:SF3">
    <property type="entry name" value="HORMONE-SENSITIVE LIPASE"/>
    <property type="match status" value="1"/>
</dbReference>
<dbReference type="Gene3D" id="3.40.50.1820">
    <property type="entry name" value="alpha/beta hydrolase"/>
    <property type="match status" value="1"/>
</dbReference>
<keyword evidence="5" id="KW-1185">Reference proteome</keyword>
<feature type="domain" description="Alpha/beta hydrolase fold-3" evidence="3">
    <location>
        <begin position="219"/>
        <end position="344"/>
    </location>
</feature>
<feature type="region of interest" description="Disordered" evidence="2">
    <location>
        <begin position="570"/>
        <end position="664"/>
    </location>
</feature>
<feature type="domain" description="Alpha/beta hydrolase fold-3" evidence="3">
    <location>
        <begin position="406"/>
        <end position="502"/>
    </location>
</feature>
<name>A0A9P3FFT1_9PEZI</name>
<dbReference type="InterPro" id="IPR029058">
    <property type="entry name" value="AB_hydrolase_fold"/>
</dbReference>
<dbReference type="Pfam" id="PF07859">
    <property type="entry name" value="Abhydrolase_3"/>
    <property type="match status" value="2"/>
</dbReference>
<dbReference type="InterPro" id="IPR033140">
    <property type="entry name" value="Lipase_GDXG_put_SER_AS"/>
</dbReference>
<reference evidence="4 5" key="1">
    <citation type="submission" date="2021-01" db="EMBL/GenBank/DDBJ databases">
        <title>Cercospora kikuchii MAFF 305040 whole genome shotgun sequence.</title>
        <authorList>
            <person name="Kashiwa T."/>
            <person name="Suzuki T."/>
        </authorList>
    </citation>
    <scope>NUCLEOTIDE SEQUENCE [LARGE SCALE GENOMIC DNA]</scope>
    <source>
        <strain evidence="4 5">MAFF 305040</strain>
    </source>
</reference>
<feature type="compositionally biased region" description="Polar residues" evidence="2">
    <location>
        <begin position="570"/>
        <end position="593"/>
    </location>
</feature>
<dbReference type="GO" id="GO:0004806">
    <property type="term" value="F:triacylglycerol lipase activity"/>
    <property type="evidence" value="ECO:0007669"/>
    <property type="project" value="TreeGrafter"/>
</dbReference>
<organism evidence="4 5">
    <name type="scientific">Cercospora kikuchii</name>
    <dbReference type="NCBI Taxonomy" id="84275"/>
    <lineage>
        <taxon>Eukaryota</taxon>
        <taxon>Fungi</taxon>
        <taxon>Dikarya</taxon>
        <taxon>Ascomycota</taxon>
        <taxon>Pezizomycotina</taxon>
        <taxon>Dothideomycetes</taxon>
        <taxon>Dothideomycetidae</taxon>
        <taxon>Mycosphaerellales</taxon>
        <taxon>Mycosphaerellaceae</taxon>
        <taxon>Cercospora</taxon>
    </lineage>
</organism>
<dbReference type="GO" id="GO:0004771">
    <property type="term" value="F:sterol ester esterase activity"/>
    <property type="evidence" value="ECO:0007669"/>
    <property type="project" value="TreeGrafter"/>
</dbReference>
<dbReference type="GeneID" id="68289672"/>
<sequence length="717" mass="82249">MIDHILGRPSTRFRKYQVLAVVVFWSLYLRKFKRHGPPGVDRFSRWLSQRFTMHQALVVSCMALYVSRNFARVVGLESPEPLANLYDKKFFRATWVTTALDAGFWTAMHLRPKWLRHTCEIMFTLYYLVCAEQADEMVRRVRGDLRVDHLRVSWNKPNTPVLKFLTSLMRPRLMKYEPKKIRIHRPRDSDYKEPIEAWLYFNGTDTELRRQREIVLDIPGGGFVAMDPRCHDDKLMHWAGKLGCPVLALDYKKAPDECYPYQLYECYDAYYQLITTRGRCINLSGEHVPKIIISGDSAGGNLAAGLVLMILDEKSQHSTWHTGFIPNTLPPPEAVVLIYPALELNIGIWMSDEHLALMNSLKRNKDDKRVLDRKVQDYRRIDRTTPYTSDAEDSDDTVTPNPRKKSVVAVQPEKRMKTRLAMSSVISYTNDRIISPEMLRAMIIVYIGPHRRPDFTTDYWLSPVRAPEELLAKFPKTFLICGERDPLVDDTQIFAGRLRQAKLLEFERQKEVGLVNEDAKFNDDDHFKKIIVPQISHGFLQFVSLYHDGWEWINECRRFMQEAFIESYNKEQPSSVASNGGTDYFSNPRGTTPSRRGSHGSESERPLEIPSKFRMTKIENGGVVSPSAKRRHHSRNGSGGGRYSSQANGSSSASGAGSASNSRRNGMRMRRYHHMSGAVSPSTSRSVVNRLASSEDLLERRMRGMTGPLLGDVKDDD</sequence>
<dbReference type="OrthoDB" id="5570009at2759"/>
<dbReference type="RefSeq" id="XP_044655257.1">
    <property type="nucleotide sequence ID" value="XM_044799322.1"/>
</dbReference>
<evidence type="ECO:0000313" key="4">
    <source>
        <dbReference type="EMBL" id="GIZ40770.1"/>
    </source>
</evidence>
<dbReference type="GO" id="GO:0019433">
    <property type="term" value="P:triglyceride catabolic process"/>
    <property type="evidence" value="ECO:0007669"/>
    <property type="project" value="TreeGrafter"/>
</dbReference>
<dbReference type="InterPro" id="IPR013094">
    <property type="entry name" value="AB_hydrolase_3"/>
</dbReference>
<evidence type="ECO:0000256" key="2">
    <source>
        <dbReference type="SAM" id="MobiDB-lite"/>
    </source>
</evidence>
<gene>
    <name evidence="4" type="ORF">CKM354_000409700</name>
</gene>
<feature type="region of interest" description="Disordered" evidence="2">
    <location>
        <begin position="382"/>
        <end position="407"/>
    </location>
</feature>
<dbReference type="Proteomes" id="UP000825890">
    <property type="component" value="Unassembled WGS sequence"/>
</dbReference>
<evidence type="ECO:0000313" key="5">
    <source>
        <dbReference type="Proteomes" id="UP000825890"/>
    </source>
</evidence>
<feature type="active site" evidence="1">
    <location>
        <position position="297"/>
    </location>
</feature>
<feature type="region of interest" description="Disordered" evidence="2">
    <location>
        <begin position="698"/>
        <end position="717"/>
    </location>
</feature>
<dbReference type="AlphaFoldDB" id="A0A9P3FFT1"/>
<accession>A0A9P3FFT1</accession>
<evidence type="ECO:0000259" key="3">
    <source>
        <dbReference type="Pfam" id="PF07859"/>
    </source>
</evidence>
<dbReference type="PROSITE" id="PS01174">
    <property type="entry name" value="LIPASE_GDXG_SER"/>
    <property type="match status" value="1"/>
</dbReference>
<dbReference type="GO" id="GO:0005829">
    <property type="term" value="C:cytosol"/>
    <property type="evidence" value="ECO:0007669"/>
    <property type="project" value="TreeGrafter"/>
</dbReference>